<dbReference type="PANTHER" id="PTHR37461:SF1">
    <property type="entry name" value="ANTI-SIGMA-K FACTOR RSKA"/>
    <property type="match status" value="1"/>
</dbReference>
<sequence>MTERELLAAEHALRLLEGEELLEARRLQAGDPAFAAEVATWEARLGPLFDQINPIEPGPELWERIERALNGDGQSARILKMRHKVRRWQAATGLATAAAIALALLAVPPLLRPPAAPPSPPTAPAPAPVLIASLGDESAPGAVAVTFVPAAGELLVTSSAIEEQADRDHELWIIPAGGSPISLGIVPAGESVKRRIAPTLRGQFRSGATIALSREPSGGSPTGQPTGPILATGSLQSV</sequence>
<evidence type="ECO:0000313" key="4">
    <source>
        <dbReference type="EMBL" id="CAA9511533.1"/>
    </source>
</evidence>
<evidence type="ECO:0000256" key="1">
    <source>
        <dbReference type="SAM" id="MobiDB-lite"/>
    </source>
</evidence>
<dbReference type="GO" id="GO:0016989">
    <property type="term" value="F:sigma factor antagonist activity"/>
    <property type="evidence" value="ECO:0007669"/>
    <property type="project" value="TreeGrafter"/>
</dbReference>
<dbReference type="InterPro" id="IPR018764">
    <property type="entry name" value="RskA_C"/>
</dbReference>
<reference evidence="4" key="1">
    <citation type="submission" date="2020-02" db="EMBL/GenBank/DDBJ databases">
        <authorList>
            <person name="Meier V. D."/>
        </authorList>
    </citation>
    <scope>NUCLEOTIDE SEQUENCE</scope>
    <source>
        <strain evidence="4">AVDCRST_MAG62</strain>
    </source>
</reference>
<dbReference type="GO" id="GO:0006417">
    <property type="term" value="P:regulation of translation"/>
    <property type="evidence" value="ECO:0007669"/>
    <property type="project" value="TreeGrafter"/>
</dbReference>
<evidence type="ECO:0000256" key="2">
    <source>
        <dbReference type="SAM" id="Phobius"/>
    </source>
</evidence>
<dbReference type="AlphaFoldDB" id="A0A6J4T2S5"/>
<accession>A0A6J4T2S5</accession>
<dbReference type="InterPro" id="IPR051474">
    <property type="entry name" value="Anti-sigma-K/W_factor"/>
</dbReference>
<feature type="transmembrane region" description="Helical" evidence="2">
    <location>
        <begin position="90"/>
        <end position="111"/>
    </location>
</feature>
<organism evidence="4">
    <name type="scientific">uncultured Sphingomonas sp</name>
    <dbReference type="NCBI Taxonomy" id="158754"/>
    <lineage>
        <taxon>Bacteria</taxon>
        <taxon>Pseudomonadati</taxon>
        <taxon>Pseudomonadota</taxon>
        <taxon>Alphaproteobacteria</taxon>
        <taxon>Sphingomonadales</taxon>
        <taxon>Sphingomonadaceae</taxon>
        <taxon>Sphingomonas</taxon>
        <taxon>environmental samples</taxon>
    </lineage>
</organism>
<dbReference type="GO" id="GO:0005886">
    <property type="term" value="C:plasma membrane"/>
    <property type="evidence" value="ECO:0007669"/>
    <property type="project" value="InterPro"/>
</dbReference>
<evidence type="ECO:0000259" key="3">
    <source>
        <dbReference type="Pfam" id="PF10099"/>
    </source>
</evidence>
<dbReference type="Pfam" id="PF10099">
    <property type="entry name" value="RskA_C"/>
    <property type="match status" value="1"/>
</dbReference>
<keyword evidence="2" id="KW-0472">Membrane</keyword>
<keyword evidence="2" id="KW-1133">Transmembrane helix</keyword>
<name>A0A6J4T2S5_9SPHN</name>
<dbReference type="EMBL" id="CADCWB010000069">
    <property type="protein sequence ID" value="CAA9511533.1"/>
    <property type="molecule type" value="Genomic_DNA"/>
</dbReference>
<feature type="domain" description="Anti-sigma K factor RskA C-terminal" evidence="3">
    <location>
        <begin position="96"/>
        <end position="229"/>
    </location>
</feature>
<dbReference type="PANTHER" id="PTHR37461">
    <property type="entry name" value="ANTI-SIGMA-K FACTOR RSKA"/>
    <property type="match status" value="1"/>
</dbReference>
<gene>
    <name evidence="4" type="ORF">AVDCRST_MAG62-558</name>
</gene>
<feature type="region of interest" description="Disordered" evidence="1">
    <location>
        <begin position="207"/>
        <end position="238"/>
    </location>
</feature>
<proteinExistence type="predicted"/>
<feature type="compositionally biased region" description="Low complexity" evidence="1">
    <location>
        <begin position="216"/>
        <end position="228"/>
    </location>
</feature>
<keyword evidence="2" id="KW-0812">Transmembrane</keyword>
<protein>
    <recommendedName>
        <fullName evidence="3">Anti-sigma K factor RskA C-terminal domain-containing protein</fullName>
    </recommendedName>
</protein>